<protein>
    <submittedName>
        <fullName evidence="1">DUF2642 domain-containing protein</fullName>
    </submittedName>
</protein>
<reference evidence="1 2" key="1">
    <citation type="submission" date="2018-11" db="EMBL/GenBank/DDBJ databases">
        <title>Phylogenetic determinants of toxin gene distribution in genomes of Brevibacillus laterosporus.</title>
        <authorList>
            <person name="Glare T.R."/>
            <person name="Durrant A."/>
            <person name="Berry C."/>
            <person name="Palma L."/>
            <person name="Ormskirk M."/>
            <person name="Cox M.O."/>
        </authorList>
    </citation>
    <scope>NUCLEOTIDE SEQUENCE [LARGE SCALE GENOMIC DNA]</scope>
    <source>
        <strain evidence="1 2">1821L</strain>
    </source>
</reference>
<keyword evidence="2" id="KW-1185">Reference proteome</keyword>
<organism evidence="1 2">
    <name type="scientific">Brevibacillus laterosporus</name>
    <name type="common">Bacillus laterosporus</name>
    <dbReference type="NCBI Taxonomy" id="1465"/>
    <lineage>
        <taxon>Bacteria</taxon>
        <taxon>Bacillati</taxon>
        <taxon>Bacillota</taxon>
        <taxon>Bacilli</taxon>
        <taxon>Bacillales</taxon>
        <taxon>Paenibacillaceae</taxon>
        <taxon>Brevibacillus</taxon>
    </lineage>
</organism>
<proteinExistence type="predicted"/>
<gene>
    <name evidence="1" type="ORF">EEL30_17910</name>
</gene>
<evidence type="ECO:0000313" key="1">
    <source>
        <dbReference type="EMBL" id="QDX94000.1"/>
    </source>
</evidence>
<sequence length="223" mass="25473">MQPISSFTNQFVQVELSGKNILIGKVMDQGIDILVLYDGTRYTYVPWIHVQSIKQVPTDMIPPLFTVQDSPIYLNKEALSYRNILNNAKGLFVEINVTGTHSFHGYVTTILNNYLVFYSPVFKTIFISLHHLKWLTPYSRSVTPFSLSNQHLPVKPSQIPLSRSFEEQMKRLEGQLIILDTGDDPRKIGVLSNLEHNLLELINATGDRTSWNIQHIKTIHLPS</sequence>
<name>A0A502H3R8_BRELA</name>
<dbReference type="EMBL" id="CP033464">
    <property type="protein sequence ID" value="QDX94000.1"/>
    <property type="molecule type" value="Genomic_DNA"/>
</dbReference>
<evidence type="ECO:0000313" key="2">
    <source>
        <dbReference type="Proteomes" id="UP000319432"/>
    </source>
</evidence>
<dbReference type="AlphaFoldDB" id="A0A502H3R8"/>
<dbReference type="Proteomes" id="UP000319432">
    <property type="component" value="Chromosome"/>
</dbReference>
<dbReference type="OrthoDB" id="2716151at2"/>
<accession>A0A502H3R8</accession>